<accession>A0A7S1SCL5</accession>
<keyword evidence="1" id="KW-0812">Transmembrane</keyword>
<evidence type="ECO:0000256" key="1">
    <source>
        <dbReference type="SAM" id="Phobius"/>
    </source>
</evidence>
<organism evidence="2">
    <name type="scientific">Alexandrium catenella</name>
    <name type="common">Red tide dinoflagellate</name>
    <name type="synonym">Gonyaulax catenella</name>
    <dbReference type="NCBI Taxonomy" id="2925"/>
    <lineage>
        <taxon>Eukaryota</taxon>
        <taxon>Sar</taxon>
        <taxon>Alveolata</taxon>
        <taxon>Dinophyceae</taxon>
        <taxon>Gonyaulacales</taxon>
        <taxon>Pyrocystaceae</taxon>
        <taxon>Alexandrium</taxon>
    </lineage>
</organism>
<feature type="transmembrane region" description="Helical" evidence="1">
    <location>
        <begin position="27"/>
        <end position="45"/>
    </location>
</feature>
<evidence type="ECO:0000313" key="2">
    <source>
        <dbReference type="EMBL" id="CAD9190988.1"/>
    </source>
</evidence>
<dbReference type="EMBL" id="HBGE01113691">
    <property type="protein sequence ID" value="CAD9190988.1"/>
    <property type="molecule type" value="Transcribed_RNA"/>
</dbReference>
<reference evidence="2" key="1">
    <citation type="submission" date="2021-01" db="EMBL/GenBank/DDBJ databases">
        <authorList>
            <person name="Corre E."/>
            <person name="Pelletier E."/>
            <person name="Niang G."/>
            <person name="Scheremetjew M."/>
            <person name="Finn R."/>
            <person name="Kale V."/>
            <person name="Holt S."/>
            <person name="Cochrane G."/>
            <person name="Meng A."/>
            <person name="Brown T."/>
            <person name="Cohen L."/>
        </authorList>
    </citation>
    <scope>NUCLEOTIDE SEQUENCE</scope>
    <source>
        <strain evidence="2">OF101</strain>
    </source>
</reference>
<keyword evidence="1" id="KW-0472">Membrane</keyword>
<gene>
    <name evidence="2" type="ORF">ACAT0790_LOCUS67763</name>
</gene>
<proteinExistence type="predicted"/>
<name>A0A7S1SCL5_ALECA</name>
<dbReference type="AlphaFoldDB" id="A0A7S1SCL5"/>
<keyword evidence="1" id="KW-1133">Transmembrane helix</keyword>
<sequence>MESDLEAEEPNAEAIGHRLALARKSTLRLGGFLAFLVCGLAFLLWRSTELRANFAALPLGRGTSSERRQGKEDHEVGIVRYSESRYSEGSAGCSTEDYGFLDDLRRGDPQPFFYSISECAKHSITWTLSFDEGGFIGCLKRNKYISPLSNTCMNCYLLNGLYAFNNCRFQCMASWCSQSCLNCTAQNDRAFSTCSGRPPYELPRARAC</sequence>
<protein>
    <submittedName>
        <fullName evidence="2">Uncharacterized protein</fullName>
    </submittedName>
</protein>